<evidence type="ECO:0000256" key="3">
    <source>
        <dbReference type="ARBA" id="ARBA00022553"/>
    </source>
</evidence>
<dbReference type="Proteomes" id="UP000244880">
    <property type="component" value="Unassembled WGS sequence"/>
</dbReference>
<dbReference type="CDD" id="cd00082">
    <property type="entry name" value="HisKA"/>
    <property type="match status" value="1"/>
</dbReference>
<dbReference type="PANTHER" id="PTHR42878">
    <property type="entry name" value="TWO-COMPONENT HISTIDINE KINASE"/>
    <property type="match status" value="1"/>
</dbReference>
<dbReference type="Pfam" id="PF00512">
    <property type="entry name" value="HisKA"/>
    <property type="match status" value="1"/>
</dbReference>
<evidence type="ECO:0000256" key="4">
    <source>
        <dbReference type="ARBA" id="ARBA00022679"/>
    </source>
</evidence>
<dbReference type="GO" id="GO:0007234">
    <property type="term" value="P:osmosensory signaling via phosphorelay pathway"/>
    <property type="evidence" value="ECO:0007669"/>
    <property type="project" value="TreeGrafter"/>
</dbReference>
<dbReference type="InterPro" id="IPR036890">
    <property type="entry name" value="HATPase_C_sf"/>
</dbReference>
<dbReference type="CDD" id="cd00075">
    <property type="entry name" value="HATPase"/>
    <property type="match status" value="1"/>
</dbReference>
<keyword evidence="4 7" id="KW-0808">Transferase</keyword>
<dbReference type="Gene3D" id="3.30.565.10">
    <property type="entry name" value="Histidine kinase-like ATPase, C-terminal domain"/>
    <property type="match status" value="1"/>
</dbReference>
<evidence type="ECO:0000256" key="1">
    <source>
        <dbReference type="ARBA" id="ARBA00000085"/>
    </source>
</evidence>
<dbReference type="AlphaFoldDB" id="A0A2R8BBY1"/>
<feature type="domain" description="Histidine kinase" evidence="6">
    <location>
        <begin position="143"/>
        <end position="345"/>
    </location>
</feature>
<dbReference type="InterPro" id="IPR036097">
    <property type="entry name" value="HisK_dim/P_sf"/>
</dbReference>
<dbReference type="InterPro" id="IPR050351">
    <property type="entry name" value="BphY/WalK/GraS-like"/>
</dbReference>
<keyword evidence="5" id="KW-0418">Kinase</keyword>
<dbReference type="OrthoDB" id="7810511at2"/>
<dbReference type="Pfam" id="PF02518">
    <property type="entry name" value="HATPase_c"/>
    <property type="match status" value="1"/>
</dbReference>
<dbReference type="InterPro" id="IPR003661">
    <property type="entry name" value="HisK_dim/P_dom"/>
</dbReference>
<dbReference type="GO" id="GO:0030295">
    <property type="term" value="F:protein kinase activator activity"/>
    <property type="evidence" value="ECO:0007669"/>
    <property type="project" value="TreeGrafter"/>
</dbReference>
<dbReference type="SMART" id="SM00387">
    <property type="entry name" value="HATPase_c"/>
    <property type="match status" value="1"/>
</dbReference>
<dbReference type="SUPFAM" id="SSF55874">
    <property type="entry name" value="ATPase domain of HSP90 chaperone/DNA topoisomerase II/histidine kinase"/>
    <property type="match status" value="1"/>
</dbReference>
<dbReference type="SUPFAM" id="SSF55785">
    <property type="entry name" value="PYP-like sensor domain (PAS domain)"/>
    <property type="match status" value="1"/>
</dbReference>
<evidence type="ECO:0000313" key="8">
    <source>
        <dbReference type="Proteomes" id="UP000244880"/>
    </source>
</evidence>
<evidence type="ECO:0000256" key="2">
    <source>
        <dbReference type="ARBA" id="ARBA00012438"/>
    </source>
</evidence>
<name>A0A2R8BBY1_9RHOB</name>
<keyword evidence="8" id="KW-1185">Reference proteome</keyword>
<dbReference type="EMBL" id="OMOR01000001">
    <property type="protein sequence ID" value="SPH20581.1"/>
    <property type="molecule type" value="Genomic_DNA"/>
</dbReference>
<dbReference type="EC" id="2.7.13.3" evidence="2"/>
<dbReference type="SMART" id="SM00388">
    <property type="entry name" value="HisKA"/>
    <property type="match status" value="1"/>
</dbReference>
<reference evidence="7 8" key="1">
    <citation type="submission" date="2018-03" db="EMBL/GenBank/DDBJ databases">
        <authorList>
            <person name="Keele B.F."/>
        </authorList>
    </citation>
    <scope>NUCLEOTIDE SEQUENCE [LARGE SCALE GENOMIC DNA]</scope>
    <source>
        <strain evidence="7 8">CECT 8599</strain>
    </source>
</reference>
<organism evidence="7 8">
    <name type="scientific">Ascidiaceihabitans donghaensis</name>
    <dbReference type="NCBI Taxonomy" id="1510460"/>
    <lineage>
        <taxon>Bacteria</taxon>
        <taxon>Pseudomonadati</taxon>
        <taxon>Pseudomonadota</taxon>
        <taxon>Alphaproteobacteria</taxon>
        <taxon>Rhodobacterales</taxon>
        <taxon>Paracoccaceae</taxon>
        <taxon>Ascidiaceihabitans</taxon>
    </lineage>
</organism>
<dbReference type="Gene3D" id="1.10.287.130">
    <property type="match status" value="1"/>
</dbReference>
<dbReference type="InterPro" id="IPR035965">
    <property type="entry name" value="PAS-like_dom_sf"/>
</dbReference>
<proteinExistence type="predicted"/>
<dbReference type="InterPro" id="IPR003594">
    <property type="entry name" value="HATPase_dom"/>
</dbReference>
<evidence type="ECO:0000256" key="5">
    <source>
        <dbReference type="ARBA" id="ARBA00022777"/>
    </source>
</evidence>
<dbReference type="PANTHER" id="PTHR42878:SF14">
    <property type="entry name" value="OSMOLARITY TWO-COMPONENT SYSTEM PROTEIN SSK1"/>
    <property type="match status" value="1"/>
</dbReference>
<dbReference type="GO" id="GO:0000155">
    <property type="term" value="F:phosphorelay sensor kinase activity"/>
    <property type="evidence" value="ECO:0007669"/>
    <property type="project" value="InterPro"/>
</dbReference>
<dbReference type="PRINTS" id="PR00344">
    <property type="entry name" value="BCTRLSENSOR"/>
</dbReference>
<gene>
    <name evidence="7" type="primary">sphS</name>
    <name evidence="7" type="ORF">ASD8599_01318</name>
</gene>
<sequence>MQKMTPELLETIGQPAFLLEPDQDGLPIYTGVNEAWLNGVKRPRHLTLGETAMTVFPGRFGKVAFEHHVSCLQHGVPQAYILTLPLGSALRSAQTHLRTIRNAQGRIVQIVGVSQDVTAQTLADEAQANTDTLTHELEDFVALAAHDLRTPMRHVTLLADMLRENFEDLGDGKLDLIDSLEQVAGKATELITDLLSHAQTTTNVRAPEAFSLNTICRDVFVMLDPFDHHDFQCDETWILADRATLLIALRNLIDNAFKHCGRDRVQMRIRAKAKDDTIEIIVQDNGKGFKDPAMAFLGGGGLRTDSGYGLLGVRRMIEARGGLISASHALDGVGSMIRFTLPGAVVPTLQNPKVPQSVLLGMRH</sequence>
<evidence type="ECO:0000313" key="7">
    <source>
        <dbReference type="EMBL" id="SPH20581.1"/>
    </source>
</evidence>
<dbReference type="InterPro" id="IPR005467">
    <property type="entry name" value="His_kinase_dom"/>
</dbReference>
<dbReference type="RefSeq" id="WP_108827777.1">
    <property type="nucleotide sequence ID" value="NZ_OMOR01000001.1"/>
</dbReference>
<dbReference type="PROSITE" id="PS50109">
    <property type="entry name" value="HIS_KIN"/>
    <property type="match status" value="1"/>
</dbReference>
<dbReference type="SUPFAM" id="SSF47384">
    <property type="entry name" value="Homodimeric domain of signal transducing histidine kinase"/>
    <property type="match status" value="1"/>
</dbReference>
<evidence type="ECO:0000259" key="6">
    <source>
        <dbReference type="PROSITE" id="PS50109"/>
    </source>
</evidence>
<keyword evidence="3" id="KW-0597">Phosphoprotein</keyword>
<dbReference type="Gene3D" id="3.30.450.20">
    <property type="entry name" value="PAS domain"/>
    <property type="match status" value="1"/>
</dbReference>
<protein>
    <recommendedName>
        <fullName evidence="2">histidine kinase</fullName>
        <ecNumber evidence="2">2.7.13.3</ecNumber>
    </recommendedName>
</protein>
<accession>A0A2R8BBY1</accession>
<dbReference type="InterPro" id="IPR004358">
    <property type="entry name" value="Sig_transdc_His_kin-like_C"/>
</dbReference>
<dbReference type="GO" id="GO:0000156">
    <property type="term" value="F:phosphorelay response regulator activity"/>
    <property type="evidence" value="ECO:0007669"/>
    <property type="project" value="TreeGrafter"/>
</dbReference>
<comment type="catalytic activity">
    <reaction evidence="1">
        <text>ATP + protein L-histidine = ADP + protein N-phospho-L-histidine.</text>
        <dbReference type="EC" id="2.7.13.3"/>
    </reaction>
</comment>